<sequence>MRVHTRSCPLRLTLLREVTYEPSVLRSTMDDGTATDDFTLETTAHYCSVDPVVSLALNLTSDDVDSFLGSLVGDFDDTLRDHAYSK</sequence>
<organism evidence="1 2">
    <name type="scientific">Pleurodeles waltl</name>
    <name type="common">Iberian ribbed newt</name>
    <dbReference type="NCBI Taxonomy" id="8319"/>
    <lineage>
        <taxon>Eukaryota</taxon>
        <taxon>Metazoa</taxon>
        <taxon>Chordata</taxon>
        <taxon>Craniata</taxon>
        <taxon>Vertebrata</taxon>
        <taxon>Euteleostomi</taxon>
        <taxon>Amphibia</taxon>
        <taxon>Batrachia</taxon>
        <taxon>Caudata</taxon>
        <taxon>Salamandroidea</taxon>
        <taxon>Salamandridae</taxon>
        <taxon>Pleurodelinae</taxon>
        <taxon>Pleurodeles</taxon>
    </lineage>
</organism>
<reference evidence="1" key="1">
    <citation type="journal article" date="2022" name="bioRxiv">
        <title>Sequencing and chromosome-scale assembly of the giantPleurodeles waltlgenome.</title>
        <authorList>
            <person name="Brown T."/>
            <person name="Elewa A."/>
            <person name="Iarovenko S."/>
            <person name="Subramanian E."/>
            <person name="Araus A.J."/>
            <person name="Petzold A."/>
            <person name="Susuki M."/>
            <person name="Suzuki K.-i.T."/>
            <person name="Hayashi T."/>
            <person name="Toyoda A."/>
            <person name="Oliveira C."/>
            <person name="Osipova E."/>
            <person name="Leigh N.D."/>
            <person name="Simon A."/>
            <person name="Yun M.H."/>
        </authorList>
    </citation>
    <scope>NUCLEOTIDE SEQUENCE</scope>
    <source>
        <strain evidence="1">20211129_DDA</strain>
        <tissue evidence="1">Liver</tissue>
    </source>
</reference>
<evidence type="ECO:0000313" key="1">
    <source>
        <dbReference type="EMBL" id="KAJ1217000.1"/>
    </source>
</evidence>
<name>A0AAV7WW52_PLEWA</name>
<gene>
    <name evidence="1" type="ORF">NDU88_004597</name>
</gene>
<comment type="caution">
    <text evidence="1">The sequence shown here is derived from an EMBL/GenBank/DDBJ whole genome shotgun (WGS) entry which is preliminary data.</text>
</comment>
<dbReference type="Proteomes" id="UP001066276">
    <property type="component" value="Chromosome 1_1"/>
</dbReference>
<protein>
    <submittedName>
        <fullName evidence="1">Uncharacterized protein</fullName>
    </submittedName>
</protein>
<dbReference type="AlphaFoldDB" id="A0AAV7WW52"/>
<dbReference type="EMBL" id="JANPWB010000001">
    <property type="protein sequence ID" value="KAJ1217000.1"/>
    <property type="molecule type" value="Genomic_DNA"/>
</dbReference>
<keyword evidence="2" id="KW-1185">Reference proteome</keyword>
<accession>A0AAV7WW52</accession>
<proteinExistence type="predicted"/>
<evidence type="ECO:0000313" key="2">
    <source>
        <dbReference type="Proteomes" id="UP001066276"/>
    </source>
</evidence>